<dbReference type="SUPFAM" id="SSF56112">
    <property type="entry name" value="Protein kinase-like (PK-like)"/>
    <property type="match status" value="1"/>
</dbReference>
<gene>
    <name evidence="1" type="ORF">JHT90_11015</name>
</gene>
<organism evidence="1 2">
    <name type="scientific">Entomomonas asaccharolytica</name>
    <dbReference type="NCBI Taxonomy" id="2785331"/>
    <lineage>
        <taxon>Bacteria</taxon>
        <taxon>Pseudomonadati</taxon>
        <taxon>Pseudomonadota</taxon>
        <taxon>Gammaproteobacteria</taxon>
        <taxon>Pseudomonadales</taxon>
        <taxon>Pseudomonadaceae</taxon>
        <taxon>Entomomonas</taxon>
    </lineage>
</organism>
<reference evidence="1 2" key="1">
    <citation type="submission" date="2021-01" db="EMBL/GenBank/DDBJ databases">
        <title>Entomomonas sp. F2A isolated from a house cricket (Acheta domesticus).</title>
        <authorList>
            <person name="Spergser J."/>
            <person name="Busse H.-J."/>
        </authorList>
    </citation>
    <scope>NUCLEOTIDE SEQUENCE [LARGE SCALE GENOMIC DNA]</scope>
    <source>
        <strain evidence="1 2">F2A</strain>
    </source>
</reference>
<sequence>MRVEMTIPPFDSTGKNFAYWWNIQGEWVEEPNVRRGGESGVLRTTDANGHTLYIKHQEGHIYRSICHPLGQATILREYKAYCAFAKAQVKTPKVIYCGSLDKKAILVTESLDGFIDLDSWLTLCRQQNTSAEIIYKVLEATAKMLARMHHNRLQHNCTYAKHIFVKVSEQANLPVAEVALLDLEKSRRRLTTKAAALHDIPQIKRHSLLNAEEWRYFVNCYEKAFGCSLPQLY</sequence>
<evidence type="ECO:0000313" key="2">
    <source>
        <dbReference type="Proteomes" id="UP000595278"/>
    </source>
</evidence>
<dbReference type="Pfam" id="PF06293">
    <property type="entry name" value="Kdo"/>
    <property type="match status" value="1"/>
</dbReference>
<dbReference type="InterPro" id="IPR027023">
    <property type="entry name" value="Put_LipoPS_kinase_InaA"/>
</dbReference>
<dbReference type="PIRSF" id="PIRSF026326">
    <property type="entry name" value="InaA"/>
    <property type="match status" value="1"/>
</dbReference>
<accession>A0A974RW72</accession>
<dbReference type="InterPro" id="IPR011009">
    <property type="entry name" value="Kinase-like_dom_sf"/>
</dbReference>
<keyword evidence="2" id="KW-1185">Reference proteome</keyword>
<name>A0A974RW72_9GAMM</name>
<proteinExistence type="predicted"/>
<protein>
    <submittedName>
        <fullName evidence="1">InaA protein</fullName>
    </submittedName>
</protein>
<dbReference type="AlphaFoldDB" id="A0A974RW72"/>
<dbReference type="KEGG" id="eaz:JHT90_11015"/>
<evidence type="ECO:0000313" key="1">
    <source>
        <dbReference type="EMBL" id="QQP84921.1"/>
    </source>
</evidence>
<dbReference type="EMBL" id="CP067393">
    <property type="protein sequence ID" value="QQP84921.1"/>
    <property type="molecule type" value="Genomic_DNA"/>
</dbReference>
<dbReference type="Proteomes" id="UP000595278">
    <property type="component" value="Chromosome"/>
</dbReference>